<keyword evidence="1" id="KW-0472">Membrane</keyword>
<evidence type="ECO:0000313" key="2">
    <source>
        <dbReference type="EMBL" id="CAF1711111.1"/>
    </source>
</evidence>
<protein>
    <submittedName>
        <fullName evidence="2">(rape) hypothetical protein</fullName>
    </submittedName>
</protein>
<gene>
    <name evidence="2" type="ORF">DARMORV10_C03P83750.1</name>
</gene>
<accession>A0A816ITN1</accession>
<evidence type="ECO:0000256" key="1">
    <source>
        <dbReference type="SAM" id="Phobius"/>
    </source>
</evidence>
<dbReference type="AlphaFoldDB" id="A0A816ITN1"/>
<feature type="transmembrane region" description="Helical" evidence="1">
    <location>
        <begin position="32"/>
        <end position="50"/>
    </location>
</feature>
<proteinExistence type="predicted"/>
<reference evidence="2" key="1">
    <citation type="submission" date="2021-01" db="EMBL/GenBank/DDBJ databases">
        <authorList>
            <consortium name="Genoscope - CEA"/>
            <person name="William W."/>
        </authorList>
    </citation>
    <scope>NUCLEOTIDE SEQUENCE</scope>
</reference>
<keyword evidence="1" id="KW-1133">Transmembrane helix</keyword>
<dbReference type="EMBL" id="HG994367">
    <property type="protein sequence ID" value="CAF1711111.1"/>
    <property type="molecule type" value="Genomic_DNA"/>
</dbReference>
<organism evidence="2">
    <name type="scientific">Brassica napus</name>
    <name type="common">Rape</name>
    <dbReference type="NCBI Taxonomy" id="3708"/>
    <lineage>
        <taxon>Eukaryota</taxon>
        <taxon>Viridiplantae</taxon>
        <taxon>Streptophyta</taxon>
        <taxon>Embryophyta</taxon>
        <taxon>Tracheophyta</taxon>
        <taxon>Spermatophyta</taxon>
        <taxon>Magnoliopsida</taxon>
        <taxon>eudicotyledons</taxon>
        <taxon>Gunneridae</taxon>
        <taxon>Pentapetalae</taxon>
        <taxon>rosids</taxon>
        <taxon>malvids</taxon>
        <taxon>Brassicales</taxon>
        <taxon>Brassicaceae</taxon>
        <taxon>Brassiceae</taxon>
        <taxon>Brassica</taxon>
    </lineage>
</organism>
<keyword evidence="1" id="KW-0812">Transmembrane</keyword>
<name>A0A816ITN1_BRANA</name>
<dbReference type="Proteomes" id="UP001295469">
    <property type="component" value="Chromosome C03"/>
</dbReference>
<sequence>MQLLGALAIRKKKLTLESCCCLRSRTLTSISMTPHILIFSISFIMSWLISRTFII</sequence>